<evidence type="ECO:0000259" key="3">
    <source>
        <dbReference type="Pfam" id="PF10419"/>
    </source>
</evidence>
<feature type="region of interest" description="Disordered" evidence="2">
    <location>
        <begin position="202"/>
        <end position="236"/>
    </location>
</feature>
<dbReference type="FunFam" id="2.60.40.4370:FF:000002">
    <property type="entry name" value="Transcription factor TFIIIC, tau55-related protein"/>
    <property type="match status" value="1"/>
</dbReference>
<dbReference type="OrthoDB" id="1877767at2759"/>
<dbReference type="Gene3D" id="2.60.40.4370">
    <property type="match status" value="1"/>
</dbReference>
<gene>
    <name evidence="4" type="ORF">NCGR_LOCUS5490</name>
</gene>
<dbReference type="EMBL" id="CAJGYO010000002">
    <property type="protein sequence ID" value="CAD6209283.1"/>
    <property type="molecule type" value="Genomic_DNA"/>
</dbReference>
<sequence length="267" mass="29431">MGILGWFGLGRNGLKSLLGWLDLGSHFSSPSHELVVSSVTSRASSSAAVAAAAYAYAKQSAGPLRRGVDHVEGAVKAVFVPVYDRVPLHLLKFLDRKEVSKGFGIGFMLRLKSTNTVAIWDFFKMSEALEKDKEIGEEEEEEEEEYVLLEFDNCLYSDISPGAPFVLSGLDTLTPTLIVGDSLKMIGEYEETVGTCYLFSESEAEPKPTSDEMAPSEENTDKPASSSKEAPSKEVNHLASVQKILKFRPINVEHSQHRAYQHKDKEL</sequence>
<comment type="similarity">
    <text evidence="1">Belongs to the REF/SRPP family.</text>
</comment>
<proteinExistence type="inferred from homology"/>
<accession>A0A811MR62</accession>
<protein>
    <recommendedName>
        <fullName evidence="3">Transcription factor TFIIIC triple barrel domain-containing protein</fullName>
    </recommendedName>
</protein>
<dbReference type="AlphaFoldDB" id="A0A811MR62"/>
<dbReference type="PANTHER" id="PTHR21860">
    <property type="entry name" value="TRANSCRIPTION INITIATION FACTOR IIIC TFIIIC , POLYPEPTIDE 6-RELATED"/>
    <property type="match status" value="1"/>
</dbReference>
<name>A0A811MR62_9POAL</name>
<dbReference type="GO" id="GO:0000127">
    <property type="term" value="C:transcription factor TFIIIC complex"/>
    <property type="evidence" value="ECO:0007669"/>
    <property type="project" value="TreeGrafter"/>
</dbReference>
<dbReference type="Proteomes" id="UP000604825">
    <property type="component" value="Unassembled WGS sequence"/>
</dbReference>
<keyword evidence="5" id="KW-1185">Reference proteome</keyword>
<dbReference type="GO" id="GO:0006383">
    <property type="term" value="P:transcription by RNA polymerase III"/>
    <property type="evidence" value="ECO:0007669"/>
    <property type="project" value="InterPro"/>
</dbReference>
<dbReference type="Pfam" id="PF05755">
    <property type="entry name" value="REF"/>
    <property type="match status" value="1"/>
</dbReference>
<evidence type="ECO:0000256" key="1">
    <source>
        <dbReference type="ARBA" id="ARBA00009737"/>
    </source>
</evidence>
<evidence type="ECO:0000313" key="4">
    <source>
        <dbReference type="EMBL" id="CAD6209283.1"/>
    </source>
</evidence>
<dbReference type="InterPro" id="IPR008802">
    <property type="entry name" value="REF"/>
</dbReference>
<organism evidence="4 5">
    <name type="scientific">Miscanthus lutarioriparius</name>
    <dbReference type="NCBI Taxonomy" id="422564"/>
    <lineage>
        <taxon>Eukaryota</taxon>
        <taxon>Viridiplantae</taxon>
        <taxon>Streptophyta</taxon>
        <taxon>Embryophyta</taxon>
        <taxon>Tracheophyta</taxon>
        <taxon>Spermatophyta</taxon>
        <taxon>Magnoliopsida</taxon>
        <taxon>Liliopsida</taxon>
        <taxon>Poales</taxon>
        <taxon>Poaceae</taxon>
        <taxon>PACMAD clade</taxon>
        <taxon>Panicoideae</taxon>
        <taxon>Andropogonodae</taxon>
        <taxon>Andropogoneae</taxon>
        <taxon>Saccharinae</taxon>
        <taxon>Miscanthus</taxon>
    </lineage>
</organism>
<reference evidence="4" key="1">
    <citation type="submission" date="2020-10" db="EMBL/GenBank/DDBJ databases">
        <authorList>
            <person name="Han B."/>
            <person name="Lu T."/>
            <person name="Zhao Q."/>
            <person name="Huang X."/>
            <person name="Zhao Y."/>
        </authorList>
    </citation>
    <scope>NUCLEOTIDE SEQUENCE</scope>
</reference>
<dbReference type="InterPro" id="IPR042771">
    <property type="entry name" value="GTF3C6-like"/>
</dbReference>
<feature type="domain" description="Transcription factor TFIIIC triple barrel" evidence="3">
    <location>
        <begin position="141"/>
        <end position="252"/>
    </location>
</feature>
<dbReference type="PANTHER" id="PTHR21860:SF2">
    <property type="entry name" value="GENERAL TRANSCRIPTION FACTOR 3C POLYPEPTIDE 6"/>
    <property type="match status" value="1"/>
</dbReference>
<evidence type="ECO:0000313" key="5">
    <source>
        <dbReference type="Proteomes" id="UP000604825"/>
    </source>
</evidence>
<comment type="caution">
    <text evidence="4">The sequence shown here is derived from an EMBL/GenBank/DDBJ whole genome shotgun (WGS) entry which is preliminary data.</text>
</comment>
<dbReference type="Pfam" id="PF10419">
    <property type="entry name" value="TFIIIC_sub6"/>
    <property type="match status" value="1"/>
</dbReference>
<dbReference type="InterPro" id="IPR019481">
    <property type="entry name" value="TFIIIC_triple_barrel"/>
</dbReference>
<evidence type="ECO:0000256" key="2">
    <source>
        <dbReference type="SAM" id="MobiDB-lite"/>
    </source>
</evidence>